<dbReference type="Proteomes" id="UP000324748">
    <property type="component" value="Unassembled WGS sequence"/>
</dbReference>
<proteinExistence type="predicted"/>
<name>A0A5B0RCM6_PUCGR</name>
<feature type="region of interest" description="Disordered" evidence="1">
    <location>
        <begin position="96"/>
        <end position="117"/>
    </location>
</feature>
<dbReference type="EMBL" id="VDEP01000213">
    <property type="protein sequence ID" value="KAA1122958.1"/>
    <property type="molecule type" value="Genomic_DNA"/>
</dbReference>
<protein>
    <submittedName>
        <fullName evidence="3">Uncharacterized protein</fullName>
    </submittedName>
</protein>
<keyword evidence="4" id="KW-1185">Reference proteome</keyword>
<evidence type="ECO:0000313" key="5">
    <source>
        <dbReference type="Proteomes" id="UP000325313"/>
    </source>
</evidence>
<evidence type="ECO:0000313" key="3">
    <source>
        <dbReference type="EMBL" id="KAA1122958.1"/>
    </source>
</evidence>
<feature type="region of interest" description="Disordered" evidence="1">
    <location>
        <begin position="55"/>
        <end position="75"/>
    </location>
</feature>
<comment type="caution">
    <text evidence="3">The sequence shown here is derived from an EMBL/GenBank/DDBJ whole genome shotgun (WGS) entry which is preliminary data.</text>
</comment>
<dbReference type="EMBL" id="VSWC01000106">
    <property type="protein sequence ID" value="KAA1085458.1"/>
    <property type="molecule type" value="Genomic_DNA"/>
</dbReference>
<sequence length="253" mass="28945">MSRSRLLRSQSTDDLLSRNLNSYSSGACDSFYRPSSFDYQDPLDYDQGFQSRYDRRCSQSSKANERDASSYHRHPVKERHVTWAPILESATPRGIVPSTLEKRPGSNGTNAYRNSNQSCPIHGYEGQKFTVNRSPNRCKLAASSYNSWPNTTSLYEIRPSSRDISPRCNSIYGSTDPRISRDYSRYENAAYTLPHRYSSFSSLRSPFLNMGYYPSIGSNYHGLVNSAPIPQSNLQRSKWRRSVMGLNRLSLYH</sequence>
<accession>A0A5B0RCM6</accession>
<organism evidence="3 5">
    <name type="scientific">Puccinia graminis f. sp. tritici</name>
    <dbReference type="NCBI Taxonomy" id="56615"/>
    <lineage>
        <taxon>Eukaryota</taxon>
        <taxon>Fungi</taxon>
        <taxon>Dikarya</taxon>
        <taxon>Basidiomycota</taxon>
        <taxon>Pucciniomycotina</taxon>
        <taxon>Pucciniomycetes</taxon>
        <taxon>Pucciniales</taxon>
        <taxon>Pucciniaceae</taxon>
        <taxon>Puccinia</taxon>
    </lineage>
</organism>
<dbReference type="AlphaFoldDB" id="A0A5B0RCM6"/>
<reference evidence="4 5" key="1">
    <citation type="submission" date="2019-05" db="EMBL/GenBank/DDBJ databases">
        <title>Emergence of the Ug99 lineage of the wheat stem rust pathogen through somatic hybridization.</title>
        <authorList>
            <person name="Li F."/>
            <person name="Upadhyaya N.M."/>
            <person name="Sperschneider J."/>
            <person name="Matny O."/>
            <person name="Nguyen-Phuc H."/>
            <person name="Mago R."/>
            <person name="Raley C."/>
            <person name="Miller M.E."/>
            <person name="Silverstein K.A.T."/>
            <person name="Henningsen E."/>
            <person name="Hirsch C.D."/>
            <person name="Visser B."/>
            <person name="Pretorius Z.A."/>
            <person name="Steffenson B.J."/>
            <person name="Schwessinger B."/>
            <person name="Dodds P.N."/>
            <person name="Figueroa M."/>
        </authorList>
    </citation>
    <scope>NUCLEOTIDE SEQUENCE [LARGE SCALE GENOMIC DNA]</scope>
    <source>
        <strain evidence="2">21-0</strain>
        <strain evidence="3 5">Ug99</strain>
    </source>
</reference>
<evidence type="ECO:0000313" key="4">
    <source>
        <dbReference type="Proteomes" id="UP000324748"/>
    </source>
</evidence>
<evidence type="ECO:0000313" key="2">
    <source>
        <dbReference type="EMBL" id="KAA1085458.1"/>
    </source>
</evidence>
<dbReference type="Proteomes" id="UP000325313">
    <property type="component" value="Unassembled WGS sequence"/>
</dbReference>
<dbReference type="OrthoDB" id="2498032at2759"/>
<evidence type="ECO:0000256" key="1">
    <source>
        <dbReference type="SAM" id="MobiDB-lite"/>
    </source>
</evidence>
<gene>
    <name evidence="2" type="ORF">PGT21_007884</name>
    <name evidence="3" type="ORF">PGTUg99_008314</name>
</gene>
<feature type="compositionally biased region" description="Basic and acidic residues" evidence="1">
    <location>
        <begin position="55"/>
        <end position="70"/>
    </location>
</feature>
<feature type="compositionally biased region" description="Polar residues" evidence="1">
    <location>
        <begin position="106"/>
        <end position="117"/>
    </location>
</feature>